<name>A0ABR2HC46_9EUKA</name>
<evidence type="ECO:0000313" key="3">
    <source>
        <dbReference type="EMBL" id="KAK8843595.1"/>
    </source>
</evidence>
<feature type="chain" id="PRO_5047482731" evidence="2">
    <location>
        <begin position="23"/>
        <end position="219"/>
    </location>
</feature>
<proteinExistence type="predicted"/>
<dbReference type="Proteomes" id="UP001470230">
    <property type="component" value="Unassembled WGS sequence"/>
</dbReference>
<sequence>MTNITLLSLSLISLHSLSPLYTFNSRKTKPFYSLFHSHFSQFFSSIIFSNTEYHSTIVDNNTFIKFLNTPLIFDSEYCQSGSQCCLSKDFDFIYGGMMEDQYITQNSFPSSFGNKHSFFNSGCGNKPVHFIKGIHLFSNDNKKLGIIIGASVGGASGVTVIVAAIVVFAKRTNLNMHDGTYINMKTNNEISKTMENPLVNMMGENDDPFEDDFNLDDLK</sequence>
<evidence type="ECO:0000313" key="4">
    <source>
        <dbReference type="Proteomes" id="UP001470230"/>
    </source>
</evidence>
<keyword evidence="1" id="KW-0472">Membrane</keyword>
<accession>A0ABR2HC46</accession>
<keyword evidence="4" id="KW-1185">Reference proteome</keyword>
<feature type="transmembrane region" description="Helical" evidence="1">
    <location>
        <begin position="144"/>
        <end position="169"/>
    </location>
</feature>
<reference evidence="3 4" key="1">
    <citation type="submission" date="2024-04" db="EMBL/GenBank/DDBJ databases">
        <title>Tritrichomonas musculus Genome.</title>
        <authorList>
            <person name="Alves-Ferreira E."/>
            <person name="Grigg M."/>
            <person name="Lorenzi H."/>
            <person name="Galac M."/>
        </authorList>
    </citation>
    <scope>NUCLEOTIDE SEQUENCE [LARGE SCALE GENOMIC DNA]</scope>
    <source>
        <strain evidence="3 4">EAF2021</strain>
    </source>
</reference>
<evidence type="ECO:0000256" key="1">
    <source>
        <dbReference type="SAM" id="Phobius"/>
    </source>
</evidence>
<organism evidence="3 4">
    <name type="scientific">Tritrichomonas musculus</name>
    <dbReference type="NCBI Taxonomy" id="1915356"/>
    <lineage>
        <taxon>Eukaryota</taxon>
        <taxon>Metamonada</taxon>
        <taxon>Parabasalia</taxon>
        <taxon>Tritrichomonadida</taxon>
        <taxon>Tritrichomonadidae</taxon>
        <taxon>Tritrichomonas</taxon>
    </lineage>
</organism>
<comment type="caution">
    <text evidence="3">The sequence shown here is derived from an EMBL/GenBank/DDBJ whole genome shotgun (WGS) entry which is preliminary data.</text>
</comment>
<keyword evidence="1" id="KW-1133">Transmembrane helix</keyword>
<protein>
    <submittedName>
        <fullName evidence="3">Uncharacterized protein</fullName>
    </submittedName>
</protein>
<keyword evidence="2" id="KW-0732">Signal</keyword>
<dbReference type="EMBL" id="JAPFFF010000034">
    <property type="protein sequence ID" value="KAK8843595.1"/>
    <property type="molecule type" value="Genomic_DNA"/>
</dbReference>
<gene>
    <name evidence="3" type="ORF">M9Y10_024653</name>
</gene>
<feature type="signal peptide" evidence="2">
    <location>
        <begin position="1"/>
        <end position="22"/>
    </location>
</feature>
<evidence type="ECO:0000256" key="2">
    <source>
        <dbReference type="SAM" id="SignalP"/>
    </source>
</evidence>
<keyword evidence="1" id="KW-0812">Transmembrane</keyword>